<accession>A0A6A5WFL4</accession>
<proteinExistence type="predicted"/>
<evidence type="ECO:0000313" key="2">
    <source>
        <dbReference type="Proteomes" id="UP000799779"/>
    </source>
</evidence>
<protein>
    <submittedName>
        <fullName evidence="1">Uncharacterized protein</fullName>
    </submittedName>
</protein>
<dbReference type="Proteomes" id="UP000799779">
    <property type="component" value="Unassembled WGS sequence"/>
</dbReference>
<dbReference type="EMBL" id="ML977608">
    <property type="protein sequence ID" value="KAF1997965.1"/>
    <property type="molecule type" value="Genomic_DNA"/>
</dbReference>
<evidence type="ECO:0000313" key="1">
    <source>
        <dbReference type="EMBL" id="KAF1997965.1"/>
    </source>
</evidence>
<organism evidence="1 2">
    <name type="scientific">Amniculicola lignicola CBS 123094</name>
    <dbReference type="NCBI Taxonomy" id="1392246"/>
    <lineage>
        <taxon>Eukaryota</taxon>
        <taxon>Fungi</taxon>
        <taxon>Dikarya</taxon>
        <taxon>Ascomycota</taxon>
        <taxon>Pezizomycotina</taxon>
        <taxon>Dothideomycetes</taxon>
        <taxon>Pleosporomycetidae</taxon>
        <taxon>Pleosporales</taxon>
        <taxon>Amniculicolaceae</taxon>
        <taxon>Amniculicola</taxon>
    </lineage>
</organism>
<name>A0A6A5WFL4_9PLEO</name>
<keyword evidence="2" id="KW-1185">Reference proteome</keyword>
<sequence length="127" mass="14166">MMDGWMAGLVGLATSRLASSTSHTSSLHLGGHLSVCVSVSWGGAKRVCAAAFFLVSYGLDLVLNFLRYARRCDCVVNCLFCNSAATKGYDGLELEIWIWVGYLINLLEAREGIFWWVGFMSRRDWME</sequence>
<dbReference type="AlphaFoldDB" id="A0A6A5WFL4"/>
<gene>
    <name evidence="1" type="ORF">P154DRAFT_271393</name>
</gene>
<reference evidence="1" key="1">
    <citation type="journal article" date="2020" name="Stud. Mycol.">
        <title>101 Dothideomycetes genomes: a test case for predicting lifestyles and emergence of pathogens.</title>
        <authorList>
            <person name="Haridas S."/>
            <person name="Albert R."/>
            <person name="Binder M."/>
            <person name="Bloem J."/>
            <person name="Labutti K."/>
            <person name="Salamov A."/>
            <person name="Andreopoulos B."/>
            <person name="Baker S."/>
            <person name="Barry K."/>
            <person name="Bills G."/>
            <person name="Bluhm B."/>
            <person name="Cannon C."/>
            <person name="Castanera R."/>
            <person name="Culley D."/>
            <person name="Daum C."/>
            <person name="Ezra D."/>
            <person name="Gonzalez J."/>
            <person name="Henrissat B."/>
            <person name="Kuo A."/>
            <person name="Liang C."/>
            <person name="Lipzen A."/>
            <person name="Lutzoni F."/>
            <person name="Magnuson J."/>
            <person name="Mondo S."/>
            <person name="Nolan M."/>
            <person name="Ohm R."/>
            <person name="Pangilinan J."/>
            <person name="Park H.-J."/>
            <person name="Ramirez L."/>
            <person name="Alfaro M."/>
            <person name="Sun H."/>
            <person name="Tritt A."/>
            <person name="Yoshinaga Y."/>
            <person name="Zwiers L.-H."/>
            <person name="Turgeon B."/>
            <person name="Goodwin S."/>
            <person name="Spatafora J."/>
            <person name="Crous P."/>
            <person name="Grigoriev I."/>
        </authorList>
    </citation>
    <scope>NUCLEOTIDE SEQUENCE</scope>
    <source>
        <strain evidence="1">CBS 123094</strain>
    </source>
</reference>